<dbReference type="EMBL" id="BAAAHU010000041">
    <property type="protein sequence ID" value="GAA1012879.1"/>
    <property type="molecule type" value="Genomic_DNA"/>
</dbReference>
<dbReference type="RefSeq" id="WP_385880963.1">
    <property type="nucleotide sequence ID" value="NZ_JBHTEN010000003.1"/>
</dbReference>
<proteinExistence type="predicted"/>
<reference evidence="2 3" key="1">
    <citation type="journal article" date="2019" name="Int. J. Syst. Evol. Microbiol.">
        <title>The Global Catalogue of Microorganisms (GCM) 10K type strain sequencing project: providing services to taxonomists for standard genome sequencing and annotation.</title>
        <authorList>
            <consortium name="The Broad Institute Genomics Platform"/>
            <consortium name="The Broad Institute Genome Sequencing Center for Infectious Disease"/>
            <person name="Wu L."/>
            <person name="Ma J."/>
        </authorList>
    </citation>
    <scope>NUCLEOTIDE SEQUENCE [LARGE SCALE GENOMIC DNA]</scope>
    <source>
        <strain evidence="2 3">JCM 11269</strain>
    </source>
</reference>
<evidence type="ECO:0000256" key="1">
    <source>
        <dbReference type="SAM" id="MobiDB-lite"/>
    </source>
</evidence>
<sequence>MEADLVRDARELLAEAHGLLGEGRELAVHELRFVASRLAESLADVLRVAESRGMRLGVGDPTVDDDLDELGEEGLKAGE</sequence>
<protein>
    <submittedName>
        <fullName evidence="2">Uncharacterized protein</fullName>
    </submittedName>
</protein>
<organism evidence="2 3">
    <name type="scientific">Streptomyces thermogriseus</name>
    <dbReference type="NCBI Taxonomy" id="75292"/>
    <lineage>
        <taxon>Bacteria</taxon>
        <taxon>Bacillati</taxon>
        <taxon>Actinomycetota</taxon>
        <taxon>Actinomycetes</taxon>
        <taxon>Kitasatosporales</taxon>
        <taxon>Streptomycetaceae</taxon>
        <taxon>Streptomyces</taxon>
    </lineage>
</organism>
<accession>A0ABN1T240</accession>
<dbReference type="Proteomes" id="UP001501072">
    <property type="component" value="Unassembled WGS sequence"/>
</dbReference>
<name>A0ABN1T240_9ACTN</name>
<keyword evidence="3" id="KW-1185">Reference proteome</keyword>
<gene>
    <name evidence="2" type="ORF">GCM10009564_37800</name>
</gene>
<evidence type="ECO:0000313" key="2">
    <source>
        <dbReference type="EMBL" id="GAA1012879.1"/>
    </source>
</evidence>
<evidence type="ECO:0000313" key="3">
    <source>
        <dbReference type="Proteomes" id="UP001501072"/>
    </source>
</evidence>
<comment type="caution">
    <text evidence="2">The sequence shown here is derived from an EMBL/GenBank/DDBJ whole genome shotgun (WGS) entry which is preliminary data.</text>
</comment>
<feature type="compositionally biased region" description="Acidic residues" evidence="1">
    <location>
        <begin position="62"/>
        <end position="72"/>
    </location>
</feature>
<feature type="region of interest" description="Disordered" evidence="1">
    <location>
        <begin position="58"/>
        <end position="79"/>
    </location>
</feature>